<keyword evidence="1" id="KW-0472">Membrane</keyword>
<feature type="transmembrane region" description="Helical" evidence="1">
    <location>
        <begin position="85"/>
        <end position="106"/>
    </location>
</feature>
<evidence type="ECO:0000313" key="3">
    <source>
        <dbReference type="Proteomes" id="UP000000383"/>
    </source>
</evidence>
<feature type="transmembrane region" description="Helical" evidence="1">
    <location>
        <begin position="52"/>
        <end position="79"/>
    </location>
</feature>
<accession>D7DPZ0</accession>
<protein>
    <recommendedName>
        <fullName evidence="4">Transmembrane protein</fullName>
    </recommendedName>
</protein>
<name>D7DPZ0_METV0</name>
<dbReference type="STRING" id="666681.M301_0977"/>
<dbReference type="OrthoDB" id="8909515at2"/>
<organism evidence="2 3">
    <name type="scientific">Methylotenera versatilis (strain 301)</name>
    <dbReference type="NCBI Taxonomy" id="666681"/>
    <lineage>
        <taxon>Bacteria</taxon>
        <taxon>Pseudomonadati</taxon>
        <taxon>Pseudomonadota</taxon>
        <taxon>Betaproteobacteria</taxon>
        <taxon>Nitrosomonadales</taxon>
        <taxon>Methylophilaceae</taxon>
        <taxon>Methylotenera</taxon>
    </lineage>
</organism>
<dbReference type="EMBL" id="CP002056">
    <property type="protein sequence ID" value="ADI29361.1"/>
    <property type="molecule type" value="Genomic_DNA"/>
</dbReference>
<keyword evidence="1" id="KW-0812">Transmembrane</keyword>
<dbReference type="HOGENOM" id="CLU_136851_2_1_4"/>
<dbReference type="RefSeq" id="WP_013147677.1">
    <property type="nucleotide sequence ID" value="NC_014207.1"/>
</dbReference>
<dbReference type="KEGG" id="meh:M301_0977"/>
<proteinExistence type="predicted"/>
<evidence type="ECO:0000313" key="2">
    <source>
        <dbReference type="EMBL" id="ADI29361.1"/>
    </source>
</evidence>
<keyword evidence="1" id="KW-1133">Transmembrane helix</keyword>
<keyword evidence="3" id="KW-1185">Reference proteome</keyword>
<gene>
    <name evidence="2" type="ordered locus">M301_0977</name>
</gene>
<sequence>MTNKTSTSRSTNSLGLFESIKALTSTLVAVVHTRLELLSTDLEEDRERLMSLVMLSLIALFSLLIAAVLVTITLVVAFWDSYRVLALASASGVFIIVGAATWLAAVRQAKKKPKMFVSSLLELIKDRQQLDVN</sequence>
<dbReference type="Proteomes" id="UP000000383">
    <property type="component" value="Chromosome"/>
</dbReference>
<reference evidence="2 3" key="2">
    <citation type="journal article" date="2011" name="J. Bacteriol.">
        <title>Genomes of three methylotrophs from a single niche uncover genetic and metabolic divergence of Methylophilaceae.</title>
        <authorList>
            <person name="Lapidus A."/>
            <person name="Clum A."/>
            <person name="Labutti K."/>
            <person name="Kaluzhnaya M.G."/>
            <person name="Lim S."/>
            <person name="Beck D.A."/>
            <person name="Glavina Del Rio T."/>
            <person name="Nolan M."/>
            <person name="Mavromatis K."/>
            <person name="Huntemann M."/>
            <person name="Lucas S."/>
            <person name="Lidstrom M.E."/>
            <person name="Ivanova N."/>
            <person name="Chistoserdova L."/>
        </authorList>
    </citation>
    <scope>NUCLEOTIDE SEQUENCE [LARGE SCALE GENOMIC DNA]</scope>
    <source>
        <strain evidence="2 3">301</strain>
    </source>
</reference>
<reference evidence="3" key="1">
    <citation type="submission" date="2010-05" db="EMBL/GenBank/DDBJ databases">
        <title>Complete sequence of Methylotenera sp. 301.</title>
        <authorList>
            <person name="Lucas S."/>
            <person name="Copeland A."/>
            <person name="Lapidus A."/>
            <person name="Cheng J.-F."/>
            <person name="Bruce D."/>
            <person name="Goodwin L."/>
            <person name="Pitluck S."/>
            <person name="Clum A."/>
            <person name="Land M."/>
            <person name="Hauser L."/>
            <person name="Kyrpides N."/>
            <person name="Ivanova N."/>
            <person name="Chistoservova L."/>
            <person name="Kalyuzhnaya M."/>
            <person name="Woyke T."/>
        </authorList>
    </citation>
    <scope>NUCLEOTIDE SEQUENCE [LARGE SCALE GENOMIC DNA]</scope>
    <source>
        <strain evidence="3">301</strain>
    </source>
</reference>
<evidence type="ECO:0008006" key="4">
    <source>
        <dbReference type="Google" id="ProtNLM"/>
    </source>
</evidence>
<dbReference type="InterPro" id="IPR009937">
    <property type="entry name" value="Phage_holin_3_6"/>
</dbReference>
<dbReference type="eggNOG" id="COG5393">
    <property type="taxonomic scope" value="Bacteria"/>
</dbReference>
<evidence type="ECO:0000256" key="1">
    <source>
        <dbReference type="SAM" id="Phobius"/>
    </source>
</evidence>
<dbReference type="Pfam" id="PF07332">
    <property type="entry name" value="Phage_holin_3_6"/>
    <property type="match status" value="1"/>
</dbReference>
<dbReference type="AlphaFoldDB" id="D7DPZ0"/>